<keyword evidence="1" id="KW-1133">Transmembrane helix</keyword>
<comment type="caution">
    <text evidence="4">The sequence shown here is derived from an EMBL/GenBank/DDBJ whole genome shotgun (WGS) entry which is preliminary data.</text>
</comment>
<feature type="transmembrane region" description="Helical" evidence="1">
    <location>
        <begin position="243"/>
        <end position="261"/>
    </location>
</feature>
<dbReference type="PANTHER" id="PTHR30590">
    <property type="entry name" value="INNER MEMBRANE PROTEIN"/>
    <property type="match status" value="1"/>
</dbReference>
<evidence type="ECO:0000256" key="1">
    <source>
        <dbReference type="SAM" id="Phobius"/>
    </source>
</evidence>
<gene>
    <name evidence="4" type="ORF">QO010_001556</name>
</gene>
<feature type="transmembrane region" description="Helical" evidence="1">
    <location>
        <begin position="377"/>
        <end position="395"/>
    </location>
</feature>
<feature type="transmembrane region" description="Helical" evidence="1">
    <location>
        <begin position="20"/>
        <end position="41"/>
    </location>
</feature>
<keyword evidence="1" id="KW-0812">Transmembrane</keyword>
<evidence type="ECO:0000259" key="3">
    <source>
        <dbReference type="Pfam" id="PF07786"/>
    </source>
</evidence>
<dbReference type="InterPro" id="IPR052529">
    <property type="entry name" value="Bact_Transport_Assoc"/>
</dbReference>
<protein>
    <recommendedName>
        <fullName evidence="6">DUF418 domain-containing protein</fullName>
    </recommendedName>
</protein>
<evidence type="ECO:0000313" key="5">
    <source>
        <dbReference type="Proteomes" id="UP001228905"/>
    </source>
</evidence>
<dbReference type="Pfam" id="PF07786">
    <property type="entry name" value="HGSNAT_cat"/>
    <property type="match status" value="1"/>
</dbReference>
<dbReference type="RefSeq" id="WP_307347968.1">
    <property type="nucleotide sequence ID" value="NZ_JAUSVS010000002.1"/>
</dbReference>
<feature type="transmembrane region" description="Helical" evidence="1">
    <location>
        <begin position="308"/>
        <end position="326"/>
    </location>
</feature>
<organism evidence="4 5">
    <name type="scientific">Caulobacter ginsengisoli</name>
    <dbReference type="NCBI Taxonomy" id="400775"/>
    <lineage>
        <taxon>Bacteria</taxon>
        <taxon>Pseudomonadati</taxon>
        <taxon>Pseudomonadota</taxon>
        <taxon>Alphaproteobacteria</taxon>
        <taxon>Caulobacterales</taxon>
        <taxon>Caulobacteraceae</taxon>
        <taxon>Caulobacter</taxon>
    </lineage>
</organism>
<dbReference type="Proteomes" id="UP001228905">
    <property type="component" value="Unassembled WGS sequence"/>
</dbReference>
<dbReference type="InterPro" id="IPR012429">
    <property type="entry name" value="HGSNAT_cat"/>
</dbReference>
<feature type="transmembrane region" description="Helical" evidence="1">
    <location>
        <begin position="268"/>
        <end position="288"/>
    </location>
</feature>
<keyword evidence="1" id="KW-0472">Membrane</keyword>
<dbReference type="Pfam" id="PF04235">
    <property type="entry name" value="DUF418"/>
    <property type="match status" value="1"/>
</dbReference>
<feature type="domain" description="Heparan-alpha-glucosaminide N-acetyltransferase catalytic" evidence="3">
    <location>
        <begin position="10"/>
        <end position="169"/>
    </location>
</feature>
<evidence type="ECO:0000259" key="2">
    <source>
        <dbReference type="Pfam" id="PF04235"/>
    </source>
</evidence>
<dbReference type="PANTHER" id="PTHR30590:SF2">
    <property type="entry name" value="INNER MEMBRANE PROTEIN"/>
    <property type="match status" value="1"/>
</dbReference>
<feature type="transmembrane region" description="Helical" evidence="1">
    <location>
        <begin position="148"/>
        <end position="166"/>
    </location>
</feature>
<reference evidence="4 5" key="1">
    <citation type="submission" date="2023-07" db="EMBL/GenBank/DDBJ databases">
        <title>Genomic Encyclopedia of Type Strains, Phase IV (KMG-IV): sequencing the most valuable type-strain genomes for metagenomic binning, comparative biology and taxonomic classification.</title>
        <authorList>
            <person name="Goeker M."/>
        </authorList>
    </citation>
    <scope>NUCLEOTIDE SEQUENCE [LARGE SCALE GENOMIC DNA]</scope>
    <source>
        <strain evidence="4 5">DSM 18695</strain>
    </source>
</reference>
<keyword evidence="5" id="KW-1185">Reference proteome</keyword>
<sequence length="437" mass="47971">MTATAPTGDRYLSIDAVRGFAVLGILLMNITGMAGPTFGYIDPTYAGGTTPADLWTWAVNHVLTDGKMRGLFTMLFGASTVLIADRAEQGRIQQGGGLGPVATHYRRMFWLLVIGMLHAYFLWWGDILVCYAVAGLLVFPFRKLDPKLLVALGALILVLVVAHNVYGANQMRALSDAIASGTATPAMTAEWNQAQLLISPPASMGDGEIRLFRGGFMEALQARAYVAVLMQLFVEPPDGFPEAIGQMLIGMALFKSGFFTLKWSTKAYATAMAVGYLIAVPVTAWITWEIWDNGFDPLLRMNLDAWGAIPRPFIAIAHGSALLLLVRSGALSWLIDRFAAAGRMAFSNYLMTSIITTFLFCGFGLGLYGHLSRFEQLYVVGGIWVFILVWSKPWLERFQYGPFEWVWRSLVQWKPQPFVRRPPPPGSQGPASAEPAG</sequence>
<feature type="domain" description="DUF418" evidence="2">
    <location>
        <begin position="253"/>
        <end position="414"/>
    </location>
</feature>
<evidence type="ECO:0008006" key="6">
    <source>
        <dbReference type="Google" id="ProtNLM"/>
    </source>
</evidence>
<feature type="transmembrane region" description="Helical" evidence="1">
    <location>
        <begin position="346"/>
        <end position="371"/>
    </location>
</feature>
<dbReference type="EMBL" id="JAUSVS010000002">
    <property type="protein sequence ID" value="MDQ0463785.1"/>
    <property type="molecule type" value="Genomic_DNA"/>
</dbReference>
<feature type="transmembrane region" description="Helical" evidence="1">
    <location>
        <begin position="108"/>
        <end position="141"/>
    </location>
</feature>
<accession>A0ABU0IQV6</accession>
<evidence type="ECO:0000313" key="4">
    <source>
        <dbReference type="EMBL" id="MDQ0463785.1"/>
    </source>
</evidence>
<proteinExistence type="predicted"/>
<dbReference type="InterPro" id="IPR007349">
    <property type="entry name" value="DUF418"/>
</dbReference>
<name>A0ABU0IQV6_9CAUL</name>